<dbReference type="SUPFAM" id="SSF46689">
    <property type="entry name" value="Homeodomain-like"/>
    <property type="match status" value="1"/>
</dbReference>
<dbReference type="CDD" id="cd00167">
    <property type="entry name" value="SANT"/>
    <property type="match status" value="2"/>
</dbReference>
<dbReference type="SMART" id="SM00717">
    <property type="entry name" value="SANT"/>
    <property type="match status" value="2"/>
</dbReference>
<dbReference type="InterPro" id="IPR050560">
    <property type="entry name" value="MYB_TF"/>
</dbReference>
<dbReference type="OrthoDB" id="2143914at2759"/>
<dbReference type="InterPro" id="IPR001005">
    <property type="entry name" value="SANT/Myb"/>
</dbReference>
<dbReference type="PROSITE" id="PS50090">
    <property type="entry name" value="MYB_LIKE"/>
    <property type="match status" value="2"/>
</dbReference>
<dbReference type="EMBL" id="CACTIH010000005">
    <property type="protein sequence ID" value="CAA2933657.1"/>
    <property type="molecule type" value="Genomic_DNA"/>
</dbReference>
<dbReference type="Pfam" id="PF00249">
    <property type="entry name" value="Myb_DNA-binding"/>
    <property type="match status" value="2"/>
</dbReference>
<evidence type="ECO:0000259" key="8">
    <source>
        <dbReference type="PROSITE" id="PS51294"/>
    </source>
</evidence>
<sequence>MVFADFCYLSINHISSSQEGSFCDTDMDEGRHNNFWGKTSDSSDGFGENNESIDLNASLNEEDEMNMHAFSSGKDSNTGQSKLCARGHWRPAEDARLKELVALYGPQNWNLIAEKLEGRSGKSCRLRWFNQLDPRINRRAFTEEEEERLMAAHRLYGNKWSLIARLFPGRTDNAVKNHWHVIMARKYREQSSAFRRRKMGQFVCKRSMEEDDIPLCNADAASKTKPTLPSYATFSDLTAACEFSTRNGGDASGGGGATSSQMYGIPPPYSGFWASQTSLGLFPRLLPNTSRPPIGPITSEAMPICDQGKSWDDPKVESNFLHSYPHYPSSLVTAMQQRNYHYPSDFTASAHQVSVTEYTASSSTMERNGETIAPPFIDFLGVGAT</sequence>
<keyword evidence="5" id="KW-0804">Transcription</keyword>
<dbReference type="Gene3D" id="1.10.10.60">
    <property type="entry name" value="Homeodomain-like"/>
    <property type="match status" value="2"/>
</dbReference>
<evidence type="ECO:0000313" key="9">
    <source>
        <dbReference type="EMBL" id="CAA2933657.1"/>
    </source>
</evidence>
<dbReference type="Proteomes" id="UP000594638">
    <property type="component" value="Unassembled WGS sequence"/>
</dbReference>
<name>A0A8S0P7M4_OLEEU</name>
<evidence type="ECO:0000313" key="10">
    <source>
        <dbReference type="Proteomes" id="UP000594638"/>
    </source>
</evidence>
<dbReference type="FunFam" id="1.10.10.60:FF:000060">
    <property type="entry name" value="MYB transcription factor"/>
    <property type="match status" value="1"/>
</dbReference>
<dbReference type="GO" id="GO:0000981">
    <property type="term" value="F:DNA-binding transcription factor activity, RNA polymerase II-specific"/>
    <property type="evidence" value="ECO:0007669"/>
    <property type="project" value="TreeGrafter"/>
</dbReference>
<dbReference type="GO" id="GO:0005634">
    <property type="term" value="C:nucleus"/>
    <property type="evidence" value="ECO:0007669"/>
    <property type="project" value="UniProtKB-SubCell"/>
</dbReference>
<gene>
    <name evidence="9" type="ORF">OLEA9_A002950</name>
</gene>
<dbReference type="GO" id="GO:0000978">
    <property type="term" value="F:RNA polymerase II cis-regulatory region sequence-specific DNA binding"/>
    <property type="evidence" value="ECO:0007669"/>
    <property type="project" value="TreeGrafter"/>
</dbReference>
<dbReference type="InterPro" id="IPR017930">
    <property type="entry name" value="Myb_dom"/>
</dbReference>
<proteinExistence type="predicted"/>
<accession>A0A8S0P7M4</accession>
<evidence type="ECO:0000259" key="7">
    <source>
        <dbReference type="PROSITE" id="PS50090"/>
    </source>
</evidence>
<protein>
    <submittedName>
        <fullName evidence="9">Myb Q</fullName>
    </submittedName>
</protein>
<dbReference type="PROSITE" id="PS51294">
    <property type="entry name" value="HTH_MYB"/>
    <property type="match status" value="2"/>
</dbReference>
<dbReference type="FunFam" id="1.10.10.60:FF:000356">
    <property type="entry name" value="MYB transcription factor"/>
    <property type="match status" value="1"/>
</dbReference>
<organism evidence="9 10">
    <name type="scientific">Olea europaea subsp. europaea</name>
    <dbReference type="NCBI Taxonomy" id="158383"/>
    <lineage>
        <taxon>Eukaryota</taxon>
        <taxon>Viridiplantae</taxon>
        <taxon>Streptophyta</taxon>
        <taxon>Embryophyta</taxon>
        <taxon>Tracheophyta</taxon>
        <taxon>Spermatophyta</taxon>
        <taxon>Magnoliopsida</taxon>
        <taxon>eudicotyledons</taxon>
        <taxon>Gunneridae</taxon>
        <taxon>Pentapetalae</taxon>
        <taxon>asterids</taxon>
        <taxon>lamiids</taxon>
        <taxon>Lamiales</taxon>
        <taxon>Oleaceae</taxon>
        <taxon>Oleeae</taxon>
        <taxon>Olea</taxon>
    </lineage>
</organism>
<keyword evidence="10" id="KW-1185">Reference proteome</keyword>
<dbReference type="PANTHER" id="PTHR45614">
    <property type="entry name" value="MYB PROTEIN-RELATED"/>
    <property type="match status" value="1"/>
</dbReference>
<reference evidence="9 10" key="1">
    <citation type="submission" date="2019-12" db="EMBL/GenBank/DDBJ databases">
        <authorList>
            <person name="Alioto T."/>
            <person name="Alioto T."/>
            <person name="Gomez Garrido J."/>
        </authorList>
    </citation>
    <scope>NUCLEOTIDE SEQUENCE [LARGE SCALE GENOMIC DNA]</scope>
</reference>
<keyword evidence="4" id="KW-0238">DNA-binding</keyword>
<comment type="caution">
    <text evidence="9">The sequence shown here is derived from an EMBL/GenBank/DDBJ whole genome shotgun (WGS) entry which is preliminary data.</text>
</comment>
<comment type="subcellular location">
    <subcellularLocation>
        <location evidence="1">Nucleus</location>
    </subcellularLocation>
</comment>
<evidence type="ECO:0000256" key="6">
    <source>
        <dbReference type="ARBA" id="ARBA00023242"/>
    </source>
</evidence>
<evidence type="ECO:0000256" key="2">
    <source>
        <dbReference type="ARBA" id="ARBA00022737"/>
    </source>
</evidence>
<keyword evidence="3" id="KW-0805">Transcription regulation</keyword>
<keyword evidence="2" id="KW-0677">Repeat</keyword>
<keyword evidence="6" id="KW-0539">Nucleus</keyword>
<evidence type="ECO:0000256" key="4">
    <source>
        <dbReference type="ARBA" id="ARBA00023125"/>
    </source>
</evidence>
<feature type="domain" description="HTH myb-type" evidence="8">
    <location>
        <begin position="86"/>
        <end position="132"/>
    </location>
</feature>
<evidence type="ECO:0000256" key="5">
    <source>
        <dbReference type="ARBA" id="ARBA00023163"/>
    </source>
</evidence>
<feature type="domain" description="Myb-like" evidence="7">
    <location>
        <begin position="86"/>
        <end position="132"/>
    </location>
</feature>
<evidence type="ECO:0000256" key="3">
    <source>
        <dbReference type="ARBA" id="ARBA00023015"/>
    </source>
</evidence>
<dbReference type="AlphaFoldDB" id="A0A8S0P7M4"/>
<dbReference type="Gramene" id="OE9A002950T1">
    <property type="protein sequence ID" value="OE9A002950C1"/>
    <property type="gene ID" value="OE9A002950"/>
</dbReference>
<feature type="domain" description="HTH myb-type" evidence="8">
    <location>
        <begin position="133"/>
        <end position="187"/>
    </location>
</feature>
<feature type="domain" description="Myb-like" evidence="7">
    <location>
        <begin position="133"/>
        <end position="183"/>
    </location>
</feature>
<dbReference type="PANTHER" id="PTHR45614:SF175">
    <property type="entry name" value="TRANSCRIPTION FACTOR MYB105-RELATED"/>
    <property type="match status" value="1"/>
</dbReference>
<dbReference type="InterPro" id="IPR009057">
    <property type="entry name" value="Homeodomain-like_sf"/>
</dbReference>
<evidence type="ECO:0000256" key="1">
    <source>
        <dbReference type="ARBA" id="ARBA00004123"/>
    </source>
</evidence>